<sequence length="125" mass="13977">MAEVFMRRCCLIPNMLRKKPQAYRQPGCQEAIMASANDQLREEMDNTPVQEFDIEHIDPSIENVIEMNVALVELSGSDTEEDDSPSEDDSESEDSSVSEEVTVDNIKLPKSKGQGRIEVLNSKSS</sequence>
<reference evidence="3" key="1">
    <citation type="submission" date="2025-08" db="UniProtKB">
        <authorList>
            <consortium name="RefSeq"/>
        </authorList>
    </citation>
    <scope>IDENTIFICATION</scope>
</reference>
<accession>A0ABM5GEM2</accession>
<name>A0ABM5GEM2_9SAUR</name>
<dbReference type="Pfam" id="PF15370">
    <property type="entry name" value="NOPCHAP1"/>
    <property type="match status" value="1"/>
</dbReference>
<dbReference type="InterPro" id="IPR027921">
    <property type="entry name" value="NOPCHAP1"/>
</dbReference>
<gene>
    <name evidence="3" type="primary">NOPCHAP1</name>
</gene>
<feature type="compositionally biased region" description="Acidic residues" evidence="1">
    <location>
        <begin position="78"/>
        <end position="97"/>
    </location>
</feature>
<proteinExistence type="predicted"/>
<dbReference type="RefSeq" id="XP_072856105.1">
    <property type="nucleotide sequence ID" value="XM_073000004.1"/>
</dbReference>
<evidence type="ECO:0000256" key="1">
    <source>
        <dbReference type="SAM" id="MobiDB-lite"/>
    </source>
</evidence>
<dbReference type="PANTHER" id="PTHR28674:SF1">
    <property type="entry name" value="NOP PROTEIN CHAPERONE 1"/>
    <property type="match status" value="1"/>
</dbReference>
<evidence type="ECO:0000313" key="3">
    <source>
        <dbReference type="RefSeq" id="XP_072856105.1"/>
    </source>
</evidence>
<protein>
    <submittedName>
        <fullName evidence="3">NOP protein chaperone 1 isoform X2</fullName>
    </submittedName>
</protein>
<evidence type="ECO:0000313" key="2">
    <source>
        <dbReference type="Proteomes" id="UP001652642"/>
    </source>
</evidence>
<dbReference type="GeneID" id="110084778"/>
<feature type="region of interest" description="Disordered" evidence="1">
    <location>
        <begin position="73"/>
        <end position="125"/>
    </location>
</feature>
<dbReference type="Proteomes" id="UP001652642">
    <property type="component" value="Chromosome 5"/>
</dbReference>
<organism evidence="2 3">
    <name type="scientific">Pogona vitticeps</name>
    <name type="common">central bearded dragon</name>
    <dbReference type="NCBI Taxonomy" id="103695"/>
    <lineage>
        <taxon>Eukaryota</taxon>
        <taxon>Metazoa</taxon>
        <taxon>Chordata</taxon>
        <taxon>Craniata</taxon>
        <taxon>Vertebrata</taxon>
        <taxon>Euteleostomi</taxon>
        <taxon>Lepidosauria</taxon>
        <taxon>Squamata</taxon>
        <taxon>Bifurcata</taxon>
        <taxon>Unidentata</taxon>
        <taxon>Episquamata</taxon>
        <taxon>Toxicofera</taxon>
        <taxon>Iguania</taxon>
        <taxon>Acrodonta</taxon>
        <taxon>Agamidae</taxon>
        <taxon>Amphibolurinae</taxon>
        <taxon>Pogona</taxon>
    </lineage>
</organism>
<keyword evidence="2" id="KW-1185">Reference proteome</keyword>
<dbReference type="PANTHER" id="PTHR28674">
    <property type="entry name" value="SIMILAR TO DNA SEGMENT, CHR 10, WAYNE STATE UNIVERSITY 102,-EXPRESSED"/>
    <property type="match status" value="1"/>
</dbReference>